<dbReference type="AlphaFoldDB" id="A0A6B0UQW6"/>
<evidence type="ECO:0000256" key="1">
    <source>
        <dbReference type="SAM" id="SignalP"/>
    </source>
</evidence>
<name>A0A6B0UQW6_IXORI</name>
<reference evidence="2" key="1">
    <citation type="submission" date="2019-12" db="EMBL/GenBank/DDBJ databases">
        <title>An insight into the sialome of adult female Ixodes ricinus ticks feeding for 6 days.</title>
        <authorList>
            <person name="Perner J."/>
            <person name="Ribeiro J.M.C."/>
        </authorList>
    </citation>
    <scope>NUCLEOTIDE SEQUENCE</scope>
    <source>
        <strain evidence="2">Semi-engorged</strain>
        <tissue evidence="2">Salivary glands</tissue>
    </source>
</reference>
<sequence>MPMSFSSFMALPMSPLIFILPLMKAAVGFRLPANILSRLSVSMVNVTSGAAPSGGSPLPTLPAPFFKSTKKFSPPLTWKRKRPPVWLTSSVLSFLPILCTMSSRAFPLPPLGASGATSGGNKGLLPDPGC</sequence>
<keyword evidence="1" id="KW-0732">Signal</keyword>
<evidence type="ECO:0000313" key="2">
    <source>
        <dbReference type="EMBL" id="MXU92190.1"/>
    </source>
</evidence>
<dbReference type="EMBL" id="GIFC01010107">
    <property type="protein sequence ID" value="MXU92190.1"/>
    <property type="molecule type" value="Transcribed_RNA"/>
</dbReference>
<feature type="signal peptide" evidence="1">
    <location>
        <begin position="1"/>
        <end position="28"/>
    </location>
</feature>
<feature type="chain" id="PRO_5025629538" evidence="1">
    <location>
        <begin position="29"/>
        <end position="130"/>
    </location>
</feature>
<proteinExistence type="predicted"/>
<accession>A0A6B0UQW6</accession>
<protein>
    <submittedName>
        <fullName evidence="2">Putative secreted protein</fullName>
    </submittedName>
</protein>
<organism evidence="2">
    <name type="scientific">Ixodes ricinus</name>
    <name type="common">Common tick</name>
    <name type="synonym">Acarus ricinus</name>
    <dbReference type="NCBI Taxonomy" id="34613"/>
    <lineage>
        <taxon>Eukaryota</taxon>
        <taxon>Metazoa</taxon>
        <taxon>Ecdysozoa</taxon>
        <taxon>Arthropoda</taxon>
        <taxon>Chelicerata</taxon>
        <taxon>Arachnida</taxon>
        <taxon>Acari</taxon>
        <taxon>Parasitiformes</taxon>
        <taxon>Ixodida</taxon>
        <taxon>Ixodoidea</taxon>
        <taxon>Ixodidae</taxon>
        <taxon>Ixodinae</taxon>
        <taxon>Ixodes</taxon>
    </lineage>
</organism>